<dbReference type="EMBL" id="VWPV01008833">
    <property type="protein sequence ID" value="NWH58853.1"/>
    <property type="molecule type" value="Genomic_DNA"/>
</dbReference>
<feature type="non-terminal residue" evidence="4">
    <location>
        <position position="1"/>
    </location>
</feature>
<dbReference type="InterPro" id="IPR025252">
    <property type="entry name" value="DUF4200"/>
</dbReference>
<dbReference type="PANTHER" id="PTHR21683:SF8">
    <property type="entry name" value="COILED-COIL DOMAIN-CONTAINING PROTEIN 42"/>
    <property type="match status" value="1"/>
</dbReference>
<feature type="non-terminal residue" evidence="4">
    <location>
        <position position="212"/>
    </location>
</feature>
<evidence type="ECO:0000313" key="5">
    <source>
        <dbReference type="Proteomes" id="UP000531151"/>
    </source>
</evidence>
<evidence type="ECO:0000256" key="1">
    <source>
        <dbReference type="ARBA" id="ARBA00023054"/>
    </source>
</evidence>
<reference evidence="4 5" key="1">
    <citation type="submission" date="2019-09" db="EMBL/GenBank/DDBJ databases">
        <title>Bird 10,000 Genomes (B10K) Project - Family phase.</title>
        <authorList>
            <person name="Zhang G."/>
        </authorList>
    </citation>
    <scope>NUCLEOTIDE SEQUENCE [LARGE SCALE GENOMIC DNA]</scope>
    <source>
        <strain evidence="4">B10K-CU-031-07</strain>
        <tissue evidence="4">Muscle</tissue>
    </source>
</reference>
<feature type="coiled-coil region" evidence="2">
    <location>
        <begin position="11"/>
        <end position="66"/>
    </location>
</feature>
<feature type="coiled-coil region" evidence="2">
    <location>
        <begin position="145"/>
        <end position="201"/>
    </location>
</feature>
<dbReference type="GO" id="GO:0005856">
    <property type="term" value="C:cytoskeleton"/>
    <property type="evidence" value="ECO:0007669"/>
    <property type="project" value="UniProtKB-ARBA"/>
</dbReference>
<gene>
    <name evidence="4" type="primary">Ccdc42</name>
    <name evidence="4" type="ORF">GEOCAL_R13005</name>
</gene>
<accession>A0A7K4J0K9</accession>
<dbReference type="Proteomes" id="UP000531151">
    <property type="component" value="Unassembled WGS sequence"/>
</dbReference>
<evidence type="ECO:0000259" key="3">
    <source>
        <dbReference type="Pfam" id="PF13863"/>
    </source>
</evidence>
<name>A0A7K4J0K9_GEOCA</name>
<dbReference type="PANTHER" id="PTHR21683">
    <property type="entry name" value="COILED-COIL DOMAIN-CONTAINING PROTEIN 42 LIKE-2-LIKE-RELATED"/>
    <property type="match status" value="1"/>
</dbReference>
<keyword evidence="5" id="KW-1185">Reference proteome</keyword>
<dbReference type="Pfam" id="PF13863">
    <property type="entry name" value="DUF4200"/>
    <property type="match status" value="1"/>
</dbReference>
<dbReference type="InterPro" id="IPR051147">
    <property type="entry name" value="CFAP_domain-containing"/>
</dbReference>
<sequence length="212" mass="25474">EKDSLPSCIRLQNQKKEVQLMQKALDEKREAFKERMEVIASRWKDLQAKEAKLKAYMEESERTLKKNEIMRLSALNRAREEREKTMKKESELFRAKVEAETVKIQHQKLSTKLQKYSIFKKYLEGVVKVSQFKDIEEVMVYYKVLMRMRKDLLESQKRLKEMSEQVQMLLDKHVAEKEVKIQQYKTKLKQLQLHLDQAQKDIPQDEVRKRGV</sequence>
<proteinExistence type="predicted"/>
<keyword evidence="1 2" id="KW-0175">Coiled coil</keyword>
<dbReference type="OrthoDB" id="2134857at2759"/>
<dbReference type="AlphaFoldDB" id="A0A7K4J0K9"/>
<feature type="domain" description="DUF4200" evidence="3">
    <location>
        <begin position="12"/>
        <end position="128"/>
    </location>
</feature>
<organism evidence="4 5">
    <name type="scientific">Geococcyx californianus</name>
    <name type="common">Greater roadrunner</name>
    <name type="synonym">Saurothera californiana</name>
    <dbReference type="NCBI Taxonomy" id="8947"/>
    <lineage>
        <taxon>Eukaryota</taxon>
        <taxon>Metazoa</taxon>
        <taxon>Chordata</taxon>
        <taxon>Craniata</taxon>
        <taxon>Vertebrata</taxon>
        <taxon>Euteleostomi</taxon>
        <taxon>Archelosauria</taxon>
        <taxon>Archosauria</taxon>
        <taxon>Dinosauria</taxon>
        <taxon>Saurischia</taxon>
        <taxon>Theropoda</taxon>
        <taxon>Coelurosauria</taxon>
        <taxon>Aves</taxon>
        <taxon>Neognathae</taxon>
        <taxon>Neoaves</taxon>
        <taxon>Otidimorphae</taxon>
        <taxon>Cuculiformes</taxon>
        <taxon>Neomorphidae</taxon>
        <taxon>Geococcyx</taxon>
    </lineage>
</organism>
<dbReference type="GO" id="GO:0007286">
    <property type="term" value="P:spermatid development"/>
    <property type="evidence" value="ECO:0007669"/>
    <property type="project" value="TreeGrafter"/>
</dbReference>
<evidence type="ECO:0000256" key="2">
    <source>
        <dbReference type="SAM" id="Coils"/>
    </source>
</evidence>
<comment type="caution">
    <text evidence="4">The sequence shown here is derived from an EMBL/GenBank/DDBJ whole genome shotgun (WGS) entry which is preliminary data.</text>
</comment>
<evidence type="ECO:0000313" key="4">
    <source>
        <dbReference type="EMBL" id="NWH58853.1"/>
    </source>
</evidence>
<protein>
    <submittedName>
        <fullName evidence="4">CCD42 protein</fullName>
    </submittedName>
</protein>